<dbReference type="GO" id="GO:0046872">
    <property type="term" value="F:metal ion binding"/>
    <property type="evidence" value="ECO:0007669"/>
    <property type="project" value="UniProtKB-KW"/>
</dbReference>
<dbReference type="KEGG" id="sera:Ser39006_005050"/>
<reference evidence="13" key="4">
    <citation type="submission" date="2017-11" db="EMBL/GenBank/DDBJ databases">
        <title>Complete genome sequence of Serratia sp. ATCC 39006.</title>
        <authorList>
            <person name="Hampton H.G."/>
            <person name="Jackson S.A."/>
            <person name="Jauregui R."/>
            <person name="Poulter G.T.M."/>
            <person name="Salmond G.P.C."/>
            <person name="Fineran P.C."/>
        </authorList>
    </citation>
    <scope>NUCLEOTIDE SEQUENCE</scope>
    <source>
        <strain evidence="13">ATCC 39006</strain>
    </source>
</reference>
<evidence type="ECO:0000313" key="12">
    <source>
        <dbReference type="EMBL" id="AUG99236.1"/>
    </source>
</evidence>
<feature type="domain" description="HD Cas3-type" evidence="11">
    <location>
        <begin position="28"/>
        <end position="230"/>
    </location>
</feature>
<evidence type="ECO:0000313" key="14">
    <source>
        <dbReference type="Proteomes" id="UP000017700"/>
    </source>
</evidence>
<keyword evidence="5" id="KW-0547">Nucleotide-binding</keyword>
<dbReference type="Gene3D" id="3.40.50.300">
    <property type="entry name" value="P-loop containing nucleotide triphosphate hydrolases"/>
    <property type="match status" value="2"/>
</dbReference>
<organism evidence="13 14">
    <name type="scientific">Serratia sp. (strain ATCC 39006)</name>
    <name type="common">Prodigiosinella confusarubida</name>
    <dbReference type="NCBI Taxonomy" id="104623"/>
    <lineage>
        <taxon>Bacteria</taxon>
        <taxon>Pseudomonadati</taxon>
        <taxon>Pseudomonadota</taxon>
        <taxon>Gammaproteobacteria</taxon>
        <taxon>Enterobacterales</taxon>
        <taxon>Pectobacteriaceae</taxon>
        <taxon>Prodigiosinella</taxon>
    </lineage>
</organism>
<comment type="similarity">
    <text evidence="1">In the N-terminal section; belongs to the CRISPR-associated nuclease Cas3-HD family.</text>
</comment>
<dbReference type="InterPro" id="IPR050547">
    <property type="entry name" value="DEAD_box_RNA_helicases"/>
</dbReference>
<dbReference type="InterPro" id="IPR006474">
    <property type="entry name" value="Helicase_Cas3_CRISPR-ass_core"/>
</dbReference>
<dbReference type="AlphaFoldDB" id="A0A2I5T3U3"/>
<evidence type="ECO:0000256" key="8">
    <source>
        <dbReference type="ARBA" id="ARBA00022840"/>
    </source>
</evidence>
<evidence type="ECO:0000256" key="5">
    <source>
        <dbReference type="ARBA" id="ARBA00022741"/>
    </source>
</evidence>
<keyword evidence="8" id="KW-0067">ATP-binding</keyword>
<reference evidence="13 14" key="1">
    <citation type="journal article" date="2013" name="Genome Announc.">
        <title>Draft genome sequence of Serratia sp. strain ATCC 39006, a model bacterium for analysis of the biosynthesis and regulation of prodigiosin, a carbapenem, and gas vesicles.</title>
        <authorList>
            <person name="Fineran P.C."/>
            <person name="Iglesias Cans M.C."/>
            <person name="Ramsay J.P."/>
            <person name="Wilf N.M."/>
            <person name="Cossyleon D."/>
            <person name="McNeil M.B."/>
            <person name="Williamson N.R."/>
            <person name="Monson R.E."/>
            <person name="Becher S.A."/>
            <person name="Stanton J.A."/>
            <person name="Brugger K."/>
            <person name="Brown S.D."/>
            <person name="Salmond G.P."/>
        </authorList>
    </citation>
    <scope>NUCLEOTIDE SEQUENCE [LARGE SCALE GENOMIC DNA]</scope>
    <source>
        <strain evidence="13">ATCC 39006</strain>
        <strain evidence="14">ATCC 39006 / SC 11482</strain>
    </source>
</reference>
<keyword evidence="6" id="KW-0378">Hydrolase</keyword>
<dbReference type="PANTHER" id="PTHR47963">
    <property type="entry name" value="DEAD-BOX ATP-DEPENDENT RNA HELICASE 47, MITOCHONDRIAL"/>
    <property type="match status" value="1"/>
</dbReference>
<evidence type="ECO:0000256" key="7">
    <source>
        <dbReference type="ARBA" id="ARBA00022806"/>
    </source>
</evidence>
<sequence length="914" mass="103544">MTENNKNGSVPLYYLYWGKANRSSEHNTDDEYHLLPYHCLDVAACGYWLVKQNRFQAQDIMQSLGLTGDAAALWLAWFLAWHDIGKFARGFQQLYSCPDSPLVKPAGKAYLERHDSLGFWLWNEVLYDRWQTDPTWLPHATVPEKMERSIEIWMRLVCGHHGKPPLHKESLSPAFHADDYQAAQDYLTELHSVFPSLTEFPSQFADKNWRQQLIQHSWSLAGIVVLADWLGSHQDDFPYRAQPISLVEYWHQHALPQAKIAVCRLPSVPVVKPFQGISGLFPFIQQPTPLQQQALAVDITTPGPQLFILEDVTGAGKTEAAMILAHRLMSQQKGQGIYVGLPTMATANAMYQRLSRAYRALYVEEHQPSLMLAHGAREMVTAFRQSLWSEDNRGQAQYDQDESSASAACNNWFADSRKKALLADVGVGTLDQALMAVMPYRHQSLRLLGLCNKILLLDEVHAYDAYMSKILENLLAFHARQGGSAVILTATLSSSQRERLLQAFHQGMNAPAIPLHPAEDAGYPWFTHLTQQHLTELSLATRPEVQRSVQIHWLTQREQGIDIIRQALDAGQCVCWIRNTVDDAIAVYQQLRQSTWLPQENLLLFHSRFAFCDRLEIEQQALAWFGKSDQAPQRRGKVLIATQVVEQSLDIDVDVMISDLAPVDLLIQRAGRLQRHIRALDGRCKTNLDAEPLHDERPAATLHVLAPEWQPEAEASWLGSELRHSGFVYPDHAVLWRTQAVLRDSGAIRMPEDARMLIESVYEEQIPAPAALQDIANQVLGNTYSQRSVAKQSSLTMAQGYSITSSDRGWGEEVDIFTRLGAASIDVYLAWQPATDNELPQPYAGTGEFGWDKSRLSVRESWWQKHEKALPVLRDERLERFRQCLHRPTAQVLLLTPGETPAFYRQETGLTAPE</sequence>
<protein>
    <submittedName>
        <fullName evidence="13">CRISPR-associated helicase/endonuclease Cas3</fullName>
    </submittedName>
</protein>
<keyword evidence="14" id="KW-1185">Reference proteome</keyword>
<keyword evidence="4" id="KW-0479">Metal-binding</keyword>
<evidence type="ECO:0000256" key="6">
    <source>
        <dbReference type="ARBA" id="ARBA00022801"/>
    </source>
</evidence>
<evidence type="ECO:0000259" key="10">
    <source>
        <dbReference type="PROSITE" id="PS51192"/>
    </source>
</evidence>
<dbReference type="STRING" id="104623.Ser39006_00008"/>
<dbReference type="KEGG" id="serq:CWC46_05050"/>
<evidence type="ECO:0000256" key="3">
    <source>
        <dbReference type="ARBA" id="ARBA00022722"/>
    </source>
</evidence>
<proteinExistence type="inferred from homology"/>
<dbReference type="OrthoDB" id="9810236at2"/>
<dbReference type="EMBL" id="CP025084">
    <property type="protein sequence ID" value="AUH03552.1"/>
    <property type="molecule type" value="Genomic_DNA"/>
</dbReference>
<evidence type="ECO:0000256" key="4">
    <source>
        <dbReference type="ARBA" id="ARBA00022723"/>
    </source>
</evidence>
<dbReference type="GO" id="GO:0005524">
    <property type="term" value="F:ATP binding"/>
    <property type="evidence" value="ECO:0007669"/>
    <property type="project" value="UniProtKB-KW"/>
</dbReference>
<reference evidence="12 15" key="3">
    <citation type="submission" date="2017-11" db="EMBL/GenBank/DDBJ databases">
        <title>Complete genome sequence of Serratia sp. ATCC 39006 LacA.</title>
        <authorList>
            <person name="Hampton H.G."/>
            <person name="Jackson S.A."/>
            <person name="Jauregui R."/>
            <person name="Poulter G.T.M."/>
            <person name="Salmond G.P.C."/>
            <person name="Fineran P.C."/>
        </authorList>
    </citation>
    <scope>NUCLEOTIDE SEQUENCE [LARGE SCALE GENOMIC DNA]</scope>
    <source>
        <strain evidence="12 15">ATCC 39006</strain>
    </source>
</reference>
<keyword evidence="3" id="KW-0540">Nuclease</keyword>
<dbReference type="InterPro" id="IPR054712">
    <property type="entry name" value="Cas3-like_dom"/>
</dbReference>
<evidence type="ECO:0000313" key="15">
    <source>
        <dbReference type="Proteomes" id="UP000233778"/>
    </source>
</evidence>
<dbReference type="GO" id="GO:0003723">
    <property type="term" value="F:RNA binding"/>
    <property type="evidence" value="ECO:0007669"/>
    <property type="project" value="TreeGrafter"/>
</dbReference>
<dbReference type="PROSITE" id="PS51192">
    <property type="entry name" value="HELICASE_ATP_BIND_1"/>
    <property type="match status" value="1"/>
</dbReference>
<dbReference type="NCBIfam" id="TIGR01596">
    <property type="entry name" value="cas3_HD"/>
    <property type="match status" value="1"/>
</dbReference>
<keyword evidence="13" id="KW-0255">Endonuclease</keyword>
<dbReference type="Pfam" id="PF18019">
    <property type="entry name" value="Cas3_HD"/>
    <property type="match status" value="1"/>
</dbReference>
<evidence type="ECO:0000259" key="11">
    <source>
        <dbReference type="PROSITE" id="PS51643"/>
    </source>
</evidence>
<accession>A0A2I5T3U3</accession>
<dbReference type="SMART" id="SM00487">
    <property type="entry name" value="DEXDc"/>
    <property type="match status" value="1"/>
</dbReference>
<dbReference type="NCBIfam" id="TIGR01587">
    <property type="entry name" value="cas3_core"/>
    <property type="match status" value="1"/>
</dbReference>
<dbReference type="InterPro" id="IPR038257">
    <property type="entry name" value="CRISPR-assoc_Cas3_HD_sf"/>
</dbReference>
<reference evidence="13" key="2">
    <citation type="submission" date="2013-09" db="EMBL/GenBank/DDBJ databases">
        <authorList>
            <person name="Wang G."/>
            <person name="Yang Y."/>
            <person name="Su Y."/>
        </authorList>
    </citation>
    <scope>NUCLEOTIDE SEQUENCE</scope>
    <source>
        <strain evidence="13">ATCC 39006</strain>
    </source>
</reference>
<evidence type="ECO:0000256" key="9">
    <source>
        <dbReference type="ARBA" id="ARBA00023118"/>
    </source>
</evidence>
<dbReference type="InterPro" id="IPR027417">
    <property type="entry name" value="P-loop_NTPase"/>
</dbReference>
<dbReference type="InterPro" id="IPR014001">
    <property type="entry name" value="Helicase_ATP-bd"/>
</dbReference>
<dbReference type="GO" id="GO:0003724">
    <property type="term" value="F:RNA helicase activity"/>
    <property type="evidence" value="ECO:0007669"/>
    <property type="project" value="TreeGrafter"/>
</dbReference>
<comment type="similarity">
    <text evidence="2">In the central section; belongs to the CRISPR-associated helicase Cas3 family.</text>
</comment>
<evidence type="ECO:0000313" key="13">
    <source>
        <dbReference type="EMBL" id="AUH03552.1"/>
    </source>
</evidence>
<dbReference type="Proteomes" id="UP000233778">
    <property type="component" value="Chromosome"/>
</dbReference>
<dbReference type="SUPFAM" id="SSF52540">
    <property type="entry name" value="P-loop containing nucleoside triphosphate hydrolases"/>
    <property type="match status" value="1"/>
</dbReference>
<dbReference type="EMBL" id="CP025085">
    <property type="protein sequence ID" value="AUG99236.1"/>
    <property type="molecule type" value="Genomic_DNA"/>
</dbReference>
<dbReference type="PROSITE" id="PS51643">
    <property type="entry name" value="HD_CAS3"/>
    <property type="match status" value="1"/>
</dbReference>
<dbReference type="GO" id="GO:0051607">
    <property type="term" value="P:defense response to virus"/>
    <property type="evidence" value="ECO:0007669"/>
    <property type="project" value="UniProtKB-KW"/>
</dbReference>
<dbReference type="GO" id="GO:0004519">
    <property type="term" value="F:endonuclease activity"/>
    <property type="evidence" value="ECO:0007669"/>
    <property type="project" value="UniProtKB-KW"/>
</dbReference>
<dbReference type="InterPro" id="IPR011545">
    <property type="entry name" value="DEAD/DEAH_box_helicase_dom"/>
</dbReference>
<dbReference type="InterPro" id="IPR006483">
    <property type="entry name" value="CRISPR-assoc_Cas3_HD"/>
</dbReference>
<dbReference type="Pfam" id="PF22590">
    <property type="entry name" value="Cas3-like_C_2"/>
    <property type="match status" value="1"/>
</dbReference>
<dbReference type="Proteomes" id="UP000017700">
    <property type="component" value="Chromosome"/>
</dbReference>
<keyword evidence="7" id="KW-0347">Helicase</keyword>
<dbReference type="GO" id="GO:0016787">
    <property type="term" value="F:hydrolase activity"/>
    <property type="evidence" value="ECO:0007669"/>
    <property type="project" value="UniProtKB-KW"/>
</dbReference>
<dbReference type="CDD" id="cd09641">
    <property type="entry name" value="Cas3''_I"/>
    <property type="match status" value="1"/>
</dbReference>
<keyword evidence="9" id="KW-0051">Antiviral defense</keyword>
<name>A0A2I5T3U3_SERS3</name>
<dbReference type="Gene3D" id="1.10.3210.30">
    <property type="match status" value="1"/>
</dbReference>
<evidence type="ECO:0000256" key="1">
    <source>
        <dbReference type="ARBA" id="ARBA00006847"/>
    </source>
</evidence>
<gene>
    <name evidence="12" type="ORF">CWC46_05050</name>
    <name evidence="13" type="ORF">Ser39006_005050</name>
</gene>
<dbReference type="Pfam" id="PF00270">
    <property type="entry name" value="DEAD"/>
    <property type="match status" value="1"/>
</dbReference>
<feature type="domain" description="Helicase ATP-binding" evidence="10">
    <location>
        <begin position="298"/>
        <end position="510"/>
    </location>
</feature>
<evidence type="ECO:0000256" key="2">
    <source>
        <dbReference type="ARBA" id="ARBA00009046"/>
    </source>
</evidence>
<dbReference type="PANTHER" id="PTHR47963:SF9">
    <property type="entry name" value="CRISPR-ASSOCIATED ENDONUCLEASE_HELICASE CAS3"/>
    <property type="match status" value="1"/>
</dbReference>